<proteinExistence type="predicted"/>
<name>A0ABQ9Y5G5_9EUKA</name>
<keyword evidence="3" id="KW-1185">Reference proteome</keyword>
<comment type="caution">
    <text evidence="2">The sequence shown here is derived from an EMBL/GenBank/DDBJ whole genome shotgun (WGS) entry which is preliminary data.</text>
</comment>
<organism evidence="2 3">
    <name type="scientific">Blattamonas nauphoetae</name>
    <dbReference type="NCBI Taxonomy" id="2049346"/>
    <lineage>
        <taxon>Eukaryota</taxon>
        <taxon>Metamonada</taxon>
        <taxon>Preaxostyla</taxon>
        <taxon>Oxymonadida</taxon>
        <taxon>Blattamonas</taxon>
    </lineage>
</organism>
<feature type="signal peptide" evidence="1">
    <location>
        <begin position="1"/>
        <end position="16"/>
    </location>
</feature>
<sequence>MHRLVIISLLSVLCQTWPVDLPDLFTANQNEVLIPNSDFQCHGRLLESGSFAIRGQNGTVIRLLDRQLQIDDKTKSTECVNSAPQFLFKIANSTASFSVLQMSLGSLNAEQPNRGESVFGSKPTSTPSKYCAVIDASIVTFSDVLFNLEMPTAPLLITSSQMELGYSSRVGLVRCWMKTGTDFIGSFTEIRSDEDSATIASVTVALSSFLSMSLLGRDGIAATTSAESAPPLLTTTITSSHFANMTSTSVGSGASDVRRVQILSGNDLWRVDDAVYGTVASLLGSSQRFDLMNSTLMECENPGTRRNEDDATIRNVSGTHTFTSSIQTFKNETGFTHYHFTNCIITSTVQSNSFYIIYIPNLAGAVKLTNCSITVDSQNFHVILIGLTGIENGTQTLSIDSCNVKYNKVSTLAATSSQITTRSVLTTVSHSTFESPNGASRTRVFSASSAVMWIQIANCRFSDQTTSNYGAVISPPIYTPIILLVSDSLFENNGADTDGGSILTYSGYQSFYRCIFGNNEAGNRGGALYMQHPQHVCLEDTHFDNNKALENLGHDIFVQASNCSFFFATNVIGCTSTTTSNKIGFSQTPGRTEDLSLLDMLFSTPKAVPIPRLFVEQGGTGENCLEASPCPLITTAISKAESVLTQIHVAVGVHSLSDETITKSIQIVGQGWMANTTKFTNLTMGGVSVGNSGNLTLSSLSLHPLSTSSVILRHSASDASTGQCGVQSSASLSLFQVWFMFIATTSTTGGSCLDVETSGSVSIEKSDVSYCSSEGPAGAFFFKPVDDSALSLSSLIFTDNKASSTLLEIGNDMVLSGFDSSFLSVSSPISSFSDKPRALVGGRVVDFQIPYCGYYQNGINHPINSRFYDGVPLSKFKGLSYTVNNLVAPGSPANFKVRTVDPILIEDLSFFNVNVGFTGMTFQHNTTSSTAHYFVSTESQLGFGQSTITLPTDPLTSPFIVDGTNAQLSMTNLPISLPPVLSHPIVVNRAGTVRLTLVSLATPAFMRGCSFIESLNGTVLITQQTFSNIHSDVDGSFVHAKNTTVQFQNTGFVNCSARNGGVVFIELDSAHYVQAYFGSMSPVSFRDCRATATDEDGMLVGKGGAIYVKGTSTAARPIQFNTSSMNHARFENNTAAWGKDVFIESTLFEGKTVDEIPVFGGGSLSSMYRVVIEGRTDETEMEDIHHLIPSPSISVNGSYDLPNGQKSGTDDENCKWVGTHCATLAFGVTHLKQKYQNGTHFPLQISFVWNMTYTEKAVHVTNQDITVLGTKARYPTNAELLRSTLEVDQSVNEGSFVFTIDDTALLTMTNLNIRAIAQCGLFDVKDDAECLTLNDVAVICTDAEGYRHPLIKSTHSPVFIRNCIFNTTETSLGPAVVGVSLISFSSTEHALSVESSRFKSFSVSGPALLAITTEQPISFVSVVFEDVTQTVVGKARFVHVTSSSLGTAVTPSRWSSFSPTQPLLDFVGCDNSLASDDPFFESSLLFHLLPPSDKIVVGETDASEESEHPRCGSDRLRCSTLNSALSSAVSHSLQTSIRIATRVSLSSQLAISTTASFSSLSGTQEVTITHFSSIGINRPHVTHCMLKQASFHFHFIDMIRRSLIISVRFFLKQLTVEPVVVRNILIYTNPAC</sequence>
<evidence type="ECO:0000256" key="1">
    <source>
        <dbReference type="SAM" id="SignalP"/>
    </source>
</evidence>
<protein>
    <recommendedName>
        <fullName evidence="4">Membrane-associated protein</fullName>
    </recommendedName>
</protein>
<evidence type="ECO:0000313" key="3">
    <source>
        <dbReference type="Proteomes" id="UP001281761"/>
    </source>
</evidence>
<reference evidence="2 3" key="1">
    <citation type="journal article" date="2022" name="bioRxiv">
        <title>Genomics of Preaxostyla Flagellates Illuminates Evolutionary Transitions and the Path Towards Mitochondrial Loss.</title>
        <authorList>
            <person name="Novak L.V.F."/>
            <person name="Treitli S.C."/>
            <person name="Pyrih J."/>
            <person name="Halakuc P."/>
            <person name="Pipaliya S.V."/>
            <person name="Vacek V."/>
            <person name="Brzon O."/>
            <person name="Soukal P."/>
            <person name="Eme L."/>
            <person name="Dacks J.B."/>
            <person name="Karnkowska A."/>
            <person name="Elias M."/>
            <person name="Hampl V."/>
        </authorList>
    </citation>
    <scope>NUCLEOTIDE SEQUENCE [LARGE SCALE GENOMIC DNA]</scope>
    <source>
        <strain evidence="2">NAU3</strain>
        <tissue evidence="2">Gut</tissue>
    </source>
</reference>
<keyword evidence="1" id="KW-0732">Signal</keyword>
<evidence type="ECO:0008006" key="4">
    <source>
        <dbReference type="Google" id="ProtNLM"/>
    </source>
</evidence>
<dbReference type="Proteomes" id="UP001281761">
    <property type="component" value="Unassembled WGS sequence"/>
</dbReference>
<evidence type="ECO:0000313" key="2">
    <source>
        <dbReference type="EMBL" id="KAK2958991.1"/>
    </source>
</evidence>
<accession>A0ABQ9Y5G5</accession>
<gene>
    <name evidence="2" type="ORF">BLNAU_6007</name>
</gene>
<dbReference type="EMBL" id="JARBJD010000033">
    <property type="protein sequence ID" value="KAK2958991.1"/>
    <property type="molecule type" value="Genomic_DNA"/>
</dbReference>
<feature type="chain" id="PRO_5045789622" description="Membrane-associated protein" evidence="1">
    <location>
        <begin position="17"/>
        <end position="1632"/>
    </location>
</feature>